<reference evidence="1 2" key="1">
    <citation type="submission" date="2018-06" db="EMBL/GenBank/DDBJ databases">
        <title>Genome analysis of cellulolytic fungus Trichoderma lentiforme CFAM-422.</title>
        <authorList>
            <person name="Steindorff A.S."/>
            <person name="Formighieri E.F."/>
            <person name="Midorikawa G.E.O."/>
            <person name="Tamietti M.S."/>
            <person name="Ramos E.Z."/>
            <person name="Silva A.S."/>
            <person name="Bon E.P.S."/>
            <person name="Mendes T.D."/>
            <person name="Damaso M.C.T."/>
            <person name="Favaro L.C.L."/>
        </authorList>
    </citation>
    <scope>NUCLEOTIDE SEQUENCE [LARGE SCALE GENOMIC DNA]</scope>
    <source>
        <strain evidence="1 2">CFAM-422</strain>
    </source>
</reference>
<protein>
    <submittedName>
        <fullName evidence="1">Uncharacterized protein</fullName>
    </submittedName>
</protein>
<comment type="caution">
    <text evidence="1">The sequence shown here is derived from an EMBL/GenBank/DDBJ whole genome shotgun (WGS) entry which is preliminary data.</text>
</comment>
<accession>A0A9P4XPY4</accession>
<sequence>MGPWEPSTTAWRDACLHVVQPVAEMLRLSPFPSLSDRLMLEIRGCARGFASCDLLVAHVSRVDDSSSWCVNPMYEIHEPKSPAGCFSDAGGDEGQSARVNWQSKSVSPKYWGPSPVSLRQPIWNWECDSD</sequence>
<evidence type="ECO:0000313" key="1">
    <source>
        <dbReference type="EMBL" id="KAF3075852.1"/>
    </source>
</evidence>
<gene>
    <name evidence="1" type="ORF">CFAM422_002123</name>
</gene>
<dbReference type="AlphaFoldDB" id="A0A9P4XPY4"/>
<dbReference type="EMBL" id="QLNT01000003">
    <property type="protein sequence ID" value="KAF3075852.1"/>
    <property type="molecule type" value="Genomic_DNA"/>
</dbReference>
<keyword evidence="2" id="KW-1185">Reference proteome</keyword>
<evidence type="ECO:0000313" key="2">
    <source>
        <dbReference type="Proteomes" id="UP000801864"/>
    </source>
</evidence>
<name>A0A9P4XPY4_9HYPO</name>
<organism evidence="1 2">
    <name type="scientific">Trichoderma lentiforme</name>
    <dbReference type="NCBI Taxonomy" id="1567552"/>
    <lineage>
        <taxon>Eukaryota</taxon>
        <taxon>Fungi</taxon>
        <taxon>Dikarya</taxon>
        <taxon>Ascomycota</taxon>
        <taxon>Pezizomycotina</taxon>
        <taxon>Sordariomycetes</taxon>
        <taxon>Hypocreomycetidae</taxon>
        <taxon>Hypocreales</taxon>
        <taxon>Hypocreaceae</taxon>
        <taxon>Trichoderma</taxon>
    </lineage>
</organism>
<proteinExistence type="predicted"/>
<dbReference type="Proteomes" id="UP000801864">
    <property type="component" value="Unassembled WGS sequence"/>
</dbReference>